<dbReference type="EMBL" id="LN679125">
    <property type="protein sequence ID" value="CEL56892.1"/>
    <property type="molecule type" value="Genomic_DNA"/>
</dbReference>
<dbReference type="Proteomes" id="UP000059188">
    <property type="component" value="Unassembled WGS sequence"/>
</dbReference>
<keyword evidence="2" id="KW-1185">Reference proteome</keyword>
<reference evidence="1 2" key="1">
    <citation type="submission" date="2014-11" db="EMBL/GenBank/DDBJ databases">
        <authorList>
            <person name="Wibberg Daniel"/>
        </authorList>
    </citation>
    <scope>NUCLEOTIDE SEQUENCE [LARGE SCALE GENOMIC DNA]</scope>
    <source>
        <strain evidence="1">Rhizoctonia solani AG1-IB 7/3/14</strain>
    </source>
</reference>
<gene>
    <name evidence="1" type="ORF">RSOLAG1IB_08170</name>
</gene>
<evidence type="ECO:0000313" key="2">
    <source>
        <dbReference type="Proteomes" id="UP000059188"/>
    </source>
</evidence>
<proteinExistence type="predicted"/>
<sequence length="554" mass="62519">MLITSDDELEVAMKRCEDARGLLENALKTYMDSCVSLESNICLRRGHKASTDIVSRIDSVLGYLQNTVIEQLTQCRSTVSRIRNKLASSIRYLPEEIMEDVFFHVIYSPDNYSLPMPKCVRSMYSELRNIMLVCSTWRALAISQSILWEIIPIFGKSSNIRAIDINLPRAGSRGVRLATVVPWGGIAPHLVDKITQHIHRFRAISVEAEDHDDMFDFIRRLVHGGSPTRLSELSIRYSKSKESNIVLPESVYGIGFDKWIQSLSVLLLDRIQMPWQNALFSDRLVELAVHRVRLDNSESSMTTFIAAISSATRLRDLSIAGVEVYEQSTKAFNLATPPMSLFPNLQHLSLLDLRCNVLESLLYKIKPGSYHLTLVLTDNAVQIMTEEDPEMFVIVDRLALLLSRTRVNTLVFVRGHSTLGPWLEGSELRMLLKSASGLEELGIHGWRFDEPFCLGLIPPSNPTTESNTTVFPSLNKLYLTDLKILDVERFKHILSSVSSRSIVIWGGSRAGELSMGALHVNEEFKDWLTCNVPAARLVSSGVYPDAMKVKEWTY</sequence>
<protein>
    <submittedName>
        <fullName evidence="1">Uncharacterized protein</fullName>
    </submittedName>
</protein>
<dbReference type="OrthoDB" id="3221235at2759"/>
<organism evidence="1 2">
    <name type="scientific">Thanatephorus cucumeris (strain AG1-IB / isolate 7/3/14)</name>
    <name type="common">Lettuce bottom rot fungus</name>
    <name type="synonym">Rhizoctonia solani</name>
    <dbReference type="NCBI Taxonomy" id="1108050"/>
    <lineage>
        <taxon>Eukaryota</taxon>
        <taxon>Fungi</taxon>
        <taxon>Dikarya</taxon>
        <taxon>Basidiomycota</taxon>
        <taxon>Agaricomycotina</taxon>
        <taxon>Agaricomycetes</taxon>
        <taxon>Cantharellales</taxon>
        <taxon>Ceratobasidiaceae</taxon>
        <taxon>Rhizoctonia</taxon>
        <taxon>Rhizoctonia solani AG-1</taxon>
    </lineage>
</organism>
<accession>A0A0B7FL33</accession>
<evidence type="ECO:0000313" key="1">
    <source>
        <dbReference type="EMBL" id="CEL56892.1"/>
    </source>
</evidence>
<dbReference type="AlphaFoldDB" id="A0A0B7FL33"/>
<name>A0A0B7FL33_THACB</name>